<dbReference type="Proteomes" id="UP000735302">
    <property type="component" value="Unassembled WGS sequence"/>
</dbReference>
<comment type="caution">
    <text evidence="1">The sequence shown here is derived from an EMBL/GenBank/DDBJ whole genome shotgun (WGS) entry which is preliminary data.</text>
</comment>
<sequence>MEATEVSKVKCLGGHMCDRNQPFTEETGAIDVIIMGATRDVSMARRFTVVDQLVLLSPKRGQLLMLGSAYRAVHGDASRAVRDSWNIHRCGFSRIRKWHTRWNPGVHGRQYSGPARGLMGASAVAGYLGVITMHRCDLHTPSLLG</sequence>
<reference evidence="1 2" key="1">
    <citation type="journal article" date="2021" name="Elife">
        <title>Chloroplast acquisition without the gene transfer in kleptoplastic sea slugs, Plakobranchus ocellatus.</title>
        <authorList>
            <person name="Maeda T."/>
            <person name="Takahashi S."/>
            <person name="Yoshida T."/>
            <person name="Shimamura S."/>
            <person name="Takaki Y."/>
            <person name="Nagai Y."/>
            <person name="Toyoda A."/>
            <person name="Suzuki Y."/>
            <person name="Arimoto A."/>
            <person name="Ishii H."/>
            <person name="Satoh N."/>
            <person name="Nishiyama T."/>
            <person name="Hasebe M."/>
            <person name="Maruyama T."/>
            <person name="Minagawa J."/>
            <person name="Obokata J."/>
            <person name="Shigenobu S."/>
        </authorList>
    </citation>
    <scope>NUCLEOTIDE SEQUENCE [LARGE SCALE GENOMIC DNA]</scope>
</reference>
<gene>
    <name evidence="1" type="ORF">PoB_007312000</name>
</gene>
<dbReference type="AlphaFoldDB" id="A0AAV4DR42"/>
<protein>
    <submittedName>
        <fullName evidence="1">Uncharacterized protein</fullName>
    </submittedName>
</protein>
<organism evidence="1 2">
    <name type="scientific">Plakobranchus ocellatus</name>
    <dbReference type="NCBI Taxonomy" id="259542"/>
    <lineage>
        <taxon>Eukaryota</taxon>
        <taxon>Metazoa</taxon>
        <taxon>Spiralia</taxon>
        <taxon>Lophotrochozoa</taxon>
        <taxon>Mollusca</taxon>
        <taxon>Gastropoda</taxon>
        <taxon>Heterobranchia</taxon>
        <taxon>Euthyneura</taxon>
        <taxon>Panpulmonata</taxon>
        <taxon>Sacoglossa</taxon>
        <taxon>Placobranchoidea</taxon>
        <taxon>Plakobranchidae</taxon>
        <taxon>Plakobranchus</taxon>
    </lineage>
</organism>
<proteinExistence type="predicted"/>
<evidence type="ECO:0000313" key="1">
    <source>
        <dbReference type="EMBL" id="GFO46615.1"/>
    </source>
</evidence>
<keyword evidence="2" id="KW-1185">Reference proteome</keyword>
<dbReference type="EMBL" id="BLXT01008200">
    <property type="protein sequence ID" value="GFO46615.1"/>
    <property type="molecule type" value="Genomic_DNA"/>
</dbReference>
<evidence type="ECO:0000313" key="2">
    <source>
        <dbReference type="Proteomes" id="UP000735302"/>
    </source>
</evidence>
<accession>A0AAV4DR42</accession>
<name>A0AAV4DR42_9GAST</name>